<evidence type="ECO:0000256" key="30">
    <source>
        <dbReference type="ARBA" id="ARBA00051390"/>
    </source>
</evidence>
<keyword evidence="9" id="KW-0276">Fatty acid metabolism</keyword>
<dbReference type="CDD" id="cd03444">
    <property type="entry name" value="Thioesterase_II_repeat1"/>
    <property type="match status" value="1"/>
</dbReference>
<evidence type="ECO:0000256" key="37">
    <source>
        <dbReference type="ARBA" id="ARBA00052034"/>
    </source>
</evidence>
<dbReference type="GO" id="GO:0052815">
    <property type="term" value="F:medium-chain fatty acyl-CoA hydrolase activity"/>
    <property type="evidence" value="ECO:0007669"/>
    <property type="project" value="Ensembl"/>
</dbReference>
<evidence type="ECO:0000256" key="12">
    <source>
        <dbReference type="ARBA" id="ARBA00035852"/>
    </source>
</evidence>
<dbReference type="eggNOG" id="KOG0027">
    <property type="taxonomic scope" value="Eukaryota"/>
</dbReference>
<dbReference type="GO" id="GO:0009062">
    <property type="term" value="P:fatty acid catabolic process"/>
    <property type="evidence" value="ECO:0007669"/>
    <property type="project" value="TreeGrafter"/>
</dbReference>
<evidence type="ECO:0000256" key="3">
    <source>
        <dbReference type="ARBA" id="ARBA00006538"/>
    </source>
</evidence>
<evidence type="ECO:0000256" key="19">
    <source>
        <dbReference type="ARBA" id="ARBA00048180"/>
    </source>
</evidence>
<comment type="catalytic activity">
    <reaction evidence="32">
        <text>glutaryl-CoA + H2O = glutarate + CoA + H(+)</text>
        <dbReference type="Rhea" id="RHEA:40575"/>
        <dbReference type="ChEBI" id="CHEBI:15377"/>
        <dbReference type="ChEBI" id="CHEBI:15378"/>
        <dbReference type="ChEBI" id="CHEBI:30921"/>
        <dbReference type="ChEBI" id="CHEBI:57287"/>
        <dbReference type="ChEBI" id="CHEBI:57378"/>
    </reaction>
    <physiologicalReaction direction="left-to-right" evidence="32">
        <dbReference type="Rhea" id="RHEA:40576"/>
    </physiologicalReaction>
</comment>
<keyword evidence="6" id="KW-0719">Serine esterase</keyword>
<evidence type="ECO:0000256" key="27">
    <source>
        <dbReference type="ARBA" id="ARBA00051199"/>
    </source>
</evidence>
<comment type="catalytic activity">
    <reaction evidence="30">
        <text>prostaglandin F2alpha-CoA + H2O = prostaglandin F2alpha + CoA + H(+)</text>
        <dbReference type="Rhea" id="RHEA:59948"/>
        <dbReference type="ChEBI" id="CHEBI:15377"/>
        <dbReference type="ChEBI" id="CHEBI:15378"/>
        <dbReference type="ChEBI" id="CHEBI:57287"/>
        <dbReference type="ChEBI" id="CHEBI:57404"/>
        <dbReference type="ChEBI" id="CHEBI:143532"/>
    </reaction>
    <physiologicalReaction direction="left-to-right" evidence="30">
        <dbReference type="Rhea" id="RHEA:59949"/>
    </physiologicalReaction>
</comment>
<comment type="catalytic activity">
    <reaction evidence="39">
        <text>4,8-dimethylnonanoyl-CoA + H2O = 4,8-dimethylnonanoate + CoA + H(+)</text>
        <dbReference type="Rhea" id="RHEA:40223"/>
        <dbReference type="ChEBI" id="CHEBI:15377"/>
        <dbReference type="ChEBI" id="CHEBI:15378"/>
        <dbReference type="ChEBI" id="CHEBI:57287"/>
        <dbReference type="ChEBI" id="CHEBI:77061"/>
        <dbReference type="ChEBI" id="CHEBI:77063"/>
    </reaction>
    <physiologicalReaction direction="left-to-right" evidence="39">
        <dbReference type="Rhea" id="RHEA:40224"/>
    </physiologicalReaction>
</comment>
<dbReference type="AlphaFoldDB" id="U3JPQ2"/>
<evidence type="ECO:0000256" key="24">
    <source>
        <dbReference type="ARBA" id="ARBA00050783"/>
    </source>
</evidence>
<evidence type="ECO:0000256" key="16">
    <source>
        <dbReference type="ARBA" id="ARBA00047734"/>
    </source>
</evidence>
<feature type="region of interest" description="Disordered" evidence="53">
    <location>
        <begin position="1"/>
        <end position="23"/>
    </location>
</feature>
<evidence type="ECO:0000256" key="41">
    <source>
        <dbReference type="ARBA" id="ARBA00052772"/>
    </source>
</evidence>
<evidence type="ECO:0000256" key="48">
    <source>
        <dbReference type="ARBA" id="ARBA00066473"/>
    </source>
</evidence>
<comment type="catalytic activity">
    <reaction evidence="18">
        <text>dodecanoyl-CoA + H2O = dodecanoate + CoA + H(+)</text>
        <dbReference type="Rhea" id="RHEA:30135"/>
        <dbReference type="ChEBI" id="CHEBI:15377"/>
        <dbReference type="ChEBI" id="CHEBI:15378"/>
        <dbReference type="ChEBI" id="CHEBI:18262"/>
        <dbReference type="ChEBI" id="CHEBI:57287"/>
        <dbReference type="ChEBI" id="CHEBI:57375"/>
    </reaction>
    <physiologicalReaction direction="left-to-right" evidence="18">
        <dbReference type="Rhea" id="RHEA:30136"/>
    </physiologicalReaction>
</comment>
<evidence type="ECO:0000256" key="51">
    <source>
        <dbReference type="ARBA" id="ARBA00081380"/>
    </source>
</evidence>
<evidence type="ECO:0000256" key="25">
    <source>
        <dbReference type="ARBA" id="ARBA00051113"/>
    </source>
</evidence>
<evidence type="ECO:0000256" key="52">
    <source>
        <dbReference type="ARBA" id="ARBA00081859"/>
    </source>
</evidence>
<keyword evidence="8" id="KW-0378">Hydrolase</keyword>
<dbReference type="GO" id="GO:0033882">
    <property type="term" value="F:choloyl-CoA hydrolase activity"/>
    <property type="evidence" value="ECO:0007669"/>
    <property type="project" value="UniProtKB-EC"/>
</dbReference>
<evidence type="ECO:0000256" key="40">
    <source>
        <dbReference type="ARBA" id="ARBA00052155"/>
    </source>
</evidence>
<feature type="domain" description="Acyl-CoA thioesterase-like N-terminal HotDog" evidence="55">
    <location>
        <begin position="56"/>
        <end position="125"/>
    </location>
</feature>
<dbReference type="CDD" id="cd03445">
    <property type="entry name" value="Thioesterase_II_repeat2"/>
    <property type="match status" value="1"/>
</dbReference>
<dbReference type="EC" id="3.1.2.27" evidence="47"/>
<dbReference type="GO" id="GO:0047994">
    <property type="term" value="F:hydroxymethylglutaryl-CoA hydrolase activity"/>
    <property type="evidence" value="ECO:0007669"/>
    <property type="project" value="UniProtKB-EC"/>
</dbReference>
<keyword evidence="11" id="KW-0576">Peroxisome</keyword>
<evidence type="ECO:0000256" key="11">
    <source>
        <dbReference type="ARBA" id="ARBA00023140"/>
    </source>
</evidence>
<organism evidence="56 57">
    <name type="scientific">Ficedula albicollis</name>
    <name type="common">Collared flycatcher</name>
    <name type="synonym">Muscicapa albicollis</name>
    <dbReference type="NCBI Taxonomy" id="59894"/>
    <lineage>
        <taxon>Eukaryota</taxon>
        <taxon>Metazoa</taxon>
        <taxon>Chordata</taxon>
        <taxon>Craniata</taxon>
        <taxon>Vertebrata</taxon>
        <taxon>Euteleostomi</taxon>
        <taxon>Archelosauria</taxon>
        <taxon>Archosauria</taxon>
        <taxon>Dinosauria</taxon>
        <taxon>Saurischia</taxon>
        <taxon>Theropoda</taxon>
        <taxon>Coelurosauria</taxon>
        <taxon>Aves</taxon>
        <taxon>Neognathae</taxon>
        <taxon>Neoaves</taxon>
        <taxon>Telluraves</taxon>
        <taxon>Australaves</taxon>
        <taxon>Passeriformes</taxon>
        <taxon>Muscicapidae</taxon>
        <taxon>Ficedula</taxon>
    </lineage>
</organism>
<reference evidence="56" key="2">
    <citation type="submission" date="2025-08" db="UniProtKB">
        <authorList>
            <consortium name="Ensembl"/>
        </authorList>
    </citation>
    <scope>IDENTIFICATION</scope>
</reference>
<dbReference type="GO" id="GO:0016559">
    <property type="term" value="P:peroxisome fission"/>
    <property type="evidence" value="ECO:0007669"/>
    <property type="project" value="Ensembl"/>
</dbReference>
<dbReference type="GO" id="GO:0047603">
    <property type="term" value="F:acetoacetyl-CoA hydrolase activity"/>
    <property type="evidence" value="ECO:0007669"/>
    <property type="project" value="UniProtKB-EC"/>
</dbReference>
<keyword evidence="10" id="KW-0443">Lipid metabolism</keyword>
<evidence type="ECO:0000313" key="56">
    <source>
        <dbReference type="Ensembl" id="ENSFALP00000004756.2"/>
    </source>
</evidence>
<evidence type="ECO:0000256" key="39">
    <source>
        <dbReference type="ARBA" id="ARBA00052112"/>
    </source>
</evidence>
<comment type="subcellular location">
    <subcellularLocation>
        <location evidence="2">Peroxisome matrix</location>
    </subcellularLocation>
</comment>
<dbReference type="Proteomes" id="UP000016665">
    <property type="component" value="Chromosome 20"/>
</dbReference>
<dbReference type="GO" id="GO:0043649">
    <property type="term" value="P:dicarboxylic acid catabolic process"/>
    <property type="evidence" value="ECO:0007669"/>
    <property type="project" value="Ensembl"/>
</dbReference>
<evidence type="ECO:0000256" key="23">
    <source>
        <dbReference type="ARBA" id="ARBA00050576"/>
    </source>
</evidence>
<comment type="catalytic activity">
    <reaction evidence="42">
        <text>succinyl-CoA + H2O = succinate + CoA + H(+)</text>
        <dbReference type="Rhea" id="RHEA:11516"/>
        <dbReference type="ChEBI" id="CHEBI:15377"/>
        <dbReference type="ChEBI" id="CHEBI:15378"/>
        <dbReference type="ChEBI" id="CHEBI:30031"/>
        <dbReference type="ChEBI" id="CHEBI:57287"/>
        <dbReference type="ChEBI" id="CHEBI:57292"/>
        <dbReference type="EC" id="3.1.2.3"/>
    </reaction>
    <physiologicalReaction direction="left-to-right" evidence="42">
        <dbReference type="Rhea" id="RHEA:11517"/>
    </physiologicalReaction>
</comment>
<comment type="catalytic activity">
    <reaction evidence="37">
        <text>eicosanoyl-CoA + H2O = eicosanoate + CoA + H(+)</text>
        <dbReference type="Rhea" id="RHEA:40147"/>
        <dbReference type="ChEBI" id="CHEBI:15377"/>
        <dbReference type="ChEBI" id="CHEBI:15378"/>
        <dbReference type="ChEBI" id="CHEBI:32360"/>
        <dbReference type="ChEBI" id="CHEBI:57287"/>
        <dbReference type="ChEBI" id="CHEBI:57380"/>
    </reaction>
    <physiologicalReaction direction="left-to-right" evidence="37">
        <dbReference type="Rhea" id="RHEA:40148"/>
    </physiologicalReaction>
</comment>
<comment type="catalytic activity">
    <reaction evidence="43">
        <text>acetyl-CoA + H2O = acetate + CoA + H(+)</text>
        <dbReference type="Rhea" id="RHEA:20289"/>
        <dbReference type="ChEBI" id="CHEBI:15377"/>
        <dbReference type="ChEBI" id="CHEBI:15378"/>
        <dbReference type="ChEBI" id="CHEBI:30089"/>
        <dbReference type="ChEBI" id="CHEBI:57287"/>
        <dbReference type="ChEBI" id="CHEBI:57288"/>
        <dbReference type="EC" id="3.1.2.1"/>
    </reaction>
    <physiologicalReaction direction="left-to-right" evidence="43">
        <dbReference type="Rhea" id="RHEA:20290"/>
    </physiologicalReaction>
</comment>
<dbReference type="EC" id="3.1.2.11" evidence="48"/>
<dbReference type="GO" id="GO:1901570">
    <property type="term" value="P:fatty acid derivative biosynthetic process"/>
    <property type="evidence" value="ECO:0007669"/>
    <property type="project" value="Ensembl"/>
</dbReference>
<dbReference type="GO" id="GO:0036109">
    <property type="term" value="P:alpha-linolenic acid metabolic process"/>
    <property type="evidence" value="ECO:0007669"/>
    <property type="project" value="Ensembl"/>
</dbReference>
<dbReference type="GO" id="GO:0006636">
    <property type="term" value="P:unsaturated fatty acid biosynthetic process"/>
    <property type="evidence" value="ECO:0007669"/>
    <property type="project" value="Ensembl"/>
</dbReference>
<comment type="catalytic activity">
    <reaction evidence="31">
        <text>octadecanoyl-CoA + H2O = octadecanoate + CoA + H(+)</text>
        <dbReference type="Rhea" id="RHEA:30139"/>
        <dbReference type="ChEBI" id="CHEBI:15377"/>
        <dbReference type="ChEBI" id="CHEBI:15378"/>
        <dbReference type="ChEBI" id="CHEBI:25629"/>
        <dbReference type="ChEBI" id="CHEBI:57287"/>
        <dbReference type="ChEBI" id="CHEBI:57394"/>
    </reaction>
    <physiologicalReaction direction="left-to-right" evidence="31">
        <dbReference type="Rhea" id="RHEA:30140"/>
    </physiologicalReaction>
</comment>
<evidence type="ECO:0000256" key="18">
    <source>
        <dbReference type="ARBA" id="ARBA00048074"/>
    </source>
</evidence>
<dbReference type="InterPro" id="IPR025652">
    <property type="entry name" value="TesB_C"/>
</dbReference>
<accession>U3JPQ2</accession>
<protein>
    <recommendedName>
        <fullName evidence="49">Acyl-coenzyme A thioesterase 8</fullName>
        <ecNumber evidence="5">3.1.2.1</ecNumber>
        <ecNumber evidence="48">3.1.2.11</ecNumber>
        <ecNumber evidence="14">3.1.2.2</ecNumber>
        <ecNumber evidence="47">3.1.2.27</ecNumber>
        <ecNumber evidence="46">3.1.2.3</ecNumber>
        <ecNumber evidence="45">3.1.2.5</ecNumber>
    </recommendedName>
    <alternativeName>
        <fullName evidence="50">Choloyl-coenzyme A thioesterase</fullName>
    </alternativeName>
    <alternativeName>
        <fullName evidence="52">Peroxisomal acyl-coenzyme A thioester hydrolase 1</fullName>
    </alternativeName>
    <alternativeName>
        <fullName evidence="51">Peroxisomal long-chain acyl-CoA thioesterase 1</fullName>
    </alternativeName>
</protein>
<dbReference type="InterPro" id="IPR042171">
    <property type="entry name" value="Acyl-CoA_hotdog"/>
</dbReference>
<comment type="catalytic activity">
    <reaction evidence="26">
        <text>2-methyloctadecanoyl-CoA + H2O = 2-methyloctadecanoate + CoA + H(+)</text>
        <dbReference type="Rhea" id="RHEA:59940"/>
        <dbReference type="ChEBI" id="CHEBI:15377"/>
        <dbReference type="ChEBI" id="CHEBI:15378"/>
        <dbReference type="ChEBI" id="CHEBI:57287"/>
        <dbReference type="ChEBI" id="CHEBI:143530"/>
        <dbReference type="ChEBI" id="CHEBI:143531"/>
    </reaction>
    <physiologicalReaction direction="left-to-right" evidence="26">
        <dbReference type="Rhea" id="RHEA:59941"/>
    </physiologicalReaction>
</comment>
<dbReference type="GO" id="GO:0052689">
    <property type="term" value="F:carboxylic ester hydrolase activity"/>
    <property type="evidence" value="ECO:0007669"/>
    <property type="project" value="UniProtKB-KW"/>
</dbReference>
<comment type="catalytic activity">
    <reaction evidence="16">
        <text>hexadecanoyl-CoA + H2O = hexadecanoate + CoA + H(+)</text>
        <dbReference type="Rhea" id="RHEA:16645"/>
        <dbReference type="ChEBI" id="CHEBI:7896"/>
        <dbReference type="ChEBI" id="CHEBI:15377"/>
        <dbReference type="ChEBI" id="CHEBI:15378"/>
        <dbReference type="ChEBI" id="CHEBI:57287"/>
        <dbReference type="ChEBI" id="CHEBI:57379"/>
        <dbReference type="EC" id="3.1.2.2"/>
    </reaction>
    <physiologicalReaction direction="left-to-right" evidence="16">
        <dbReference type="Rhea" id="RHEA:16646"/>
    </physiologicalReaction>
</comment>
<evidence type="ECO:0000256" key="36">
    <source>
        <dbReference type="ARBA" id="ARBA00052008"/>
    </source>
</evidence>
<evidence type="ECO:0000256" key="17">
    <source>
        <dbReference type="ARBA" id="ARBA00047969"/>
    </source>
</evidence>
<dbReference type="GO" id="GO:0004778">
    <property type="term" value="F:succinyl-CoA hydrolase activity"/>
    <property type="evidence" value="ECO:0007669"/>
    <property type="project" value="UniProtKB-EC"/>
</dbReference>
<evidence type="ECO:0000256" key="43">
    <source>
        <dbReference type="ARBA" id="ARBA00052880"/>
    </source>
</evidence>
<dbReference type="Ensembl" id="ENSFALT00000004780.2">
    <property type="protein sequence ID" value="ENSFALP00000004756.2"/>
    <property type="gene ID" value="ENSFALG00000004567.2"/>
</dbReference>
<evidence type="ECO:0000256" key="28">
    <source>
        <dbReference type="ARBA" id="ARBA00051261"/>
    </source>
</evidence>
<dbReference type="InterPro" id="IPR029069">
    <property type="entry name" value="HotDog_dom_sf"/>
</dbReference>
<evidence type="ECO:0000256" key="13">
    <source>
        <dbReference type="ARBA" id="ARBA00037002"/>
    </source>
</evidence>
<comment type="function">
    <text evidence="44">Catalyzes the hydrolysis of acyl-CoAs into free fatty acids and coenzyme A (CoASH), regulating their respective intracellular levels. Displays no strong substrate specificity with respect to the carboxylic acid moiety of Acyl-CoAs. Hydrolyzes medium length (C2 to C20) straight-chain, saturated and unsaturated acyl-CoAS but is inactive towards substrates with longer aliphatic chains. Moreover, it catalyzes the hydrolysis of CoA esters of bile acids, such as choloyl-CoA and chenodeoxycholoyl-CoA and competes with bile acid CoA:amino acid N-acyltransferase (BAAT). Is also able to hydrolyze CoA esters of dicarboxylic acids. It is involved in the metabolic regulation of peroxisome proliferation.</text>
</comment>
<dbReference type="STRING" id="59894.ENSFALP00000004756"/>
<dbReference type="FunFam" id="2.40.160.210:FF:000002">
    <property type="entry name" value="acyl-coenzyme A thioesterase 8"/>
    <property type="match status" value="1"/>
</dbReference>
<comment type="catalytic activity">
    <reaction evidence="29">
        <text>(3S)-3-hydroxy-3-methylglutaryl-CoA + H2O = 3-hydroxy-3-methylglutarate + CoA + H(+)</text>
        <dbReference type="Rhea" id="RHEA:16305"/>
        <dbReference type="ChEBI" id="CHEBI:15377"/>
        <dbReference type="ChEBI" id="CHEBI:15378"/>
        <dbReference type="ChEBI" id="CHEBI:17325"/>
        <dbReference type="ChEBI" id="CHEBI:43074"/>
        <dbReference type="ChEBI" id="CHEBI:57287"/>
        <dbReference type="EC" id="3.1.2.5"/>
    </reaction>
    <physiologicalReaction direction="left-to-right" evidence="29">
        <dbReference type="Rhea" id="RHEA:16306"/>
    </physiologicalReaction>
</comment>
<gene>
    <name evidence="56" type="primary">ACOT8</name>
</gene>
<comment type="catalytic activity">
    <reaction evidence="12">
        <text>(5Z,8Z,11Z,14Z)-eicosatetraenoyl-CoA + H2O = (5Z,8Z,11Z,14Z)-eicosatetraenoate + CoA + H(+)</text>
        <dbReference type="Rhea" id="RHEA:40151"/>
        <dbReference type="ChEBI" id="CHEBI:15377"/>
        <dbReference type="ChEBI" id="CHEBI:15378"/>
        <dbReference type="ChEBI" id="CHEBI:32395"/>
        <dbReference type="ChEBI" id="CHEBI:57287"/>
        <dbReference type="ChEBI" id="CHEBI:57368"/>
    </reaction>
    <physiologicalReaction direction="left-to-right" evidence="12">
        <dbReference type="Rhea" id="RHEA:40152"/>
    </physiologicalReaction>
</comment>
<dbReference type="NCBIfam" id="TIGR00189">
    <property type="entry name" value="tesB"/>
    <property type="match status" value="1"/>
</dbReference>
<evidence type="ECO:0000256" key="35">
    <source>
        <dbReference type="ARBA" id="ARBA00051757"/>
    </source>
</evidence>
<evidence type="ECO:0000256" key="10">
    <source>
        <dbReference type="ARBA" id="ARBA00023098"/>
    </source>
</evidence>
<evidence type="ECO:0000256" key="47">
    <source>
        <dbReference type="ARBA" id="ARBA00066445"/>
    </source>
</evidence>
<dbReference type="EC" id="3.1.2.5" evidence="45"/>
<comment type="catalytic activity">
    <reaction evidence="33">
        <text>choloyl-CoA + H2O = cholate + CoA + H(+)</text>
        <dbReference type="Rhea" id="RHEA:14541"/>
        <dbReference type="ChEBI" id="CHEBI:15377"/>
        <dbReference type="ChEBI" id="CHEBI:15378"/>
        <dbReference type="ChEBI" id="CHEBI:29747"/>
        <dbReference type="ChEBI" id="CHEBI:57287"/>
        <dbReference type="ChEBI" id="CHEBI:57373"/>
        <dbReference type="EC" id="3.1.2.27"/>
    </reaction>
    <physiologicalReaction direction="left-to-right" evidence="33">
        <dbReference type="Rhea" id="RHEA:14542"/>
    </physiologicalReaction>
</comment>
<evidence type="ECO:0000256" key="7">
    <source>
        <dbReference type="ARBA" id="ARBA00022593"/>
    </source>
</evidence>
<proteinExistence type="inferred from homology"/>
<comment type="catalytic activity">
    <reaction evidence="41">
        <text>propanoyl-CoA + H2O = propanoate + CoA + H(+)</text>
        <dbReference type="Rhea" id="RHEA:40103"/>
        <dbReference type="ChEBI" id="CHEBI:15377"/>
        <dbReference type="ChEBI" id="CHEBI:15378"/>
        <dbReference type="ChEBI" id="CHEBI:17272"/>
        <dbReference type="ChEBI" id="CHEBI:57287"/>
        <dbReference type="ChEBI" id="CHEBI:57392"/>
    </reaction>
    <physiologicalReaction direction="left-to-right" evidence="41">
        <dbReference type="Rhea" id="RHEA:40104"/>
    </physiologicalReaction>
</comment>
<comment type="catalytic activity">
    <reaction evidence="25">
        <text>octanedioyl-CoA + H2O = octanedioate + CoA + H(+)</text>
        <dbReference type="Rhea" id="RHEA:40587"/>
        <dbReference type="ChEBI" id="CHEBI:15377"/>
        <dbReference type="ChEBI" id="CHEBI:15378"/>
        <dbReference type="ChEBI" id="CHEBI:57287"/>
        <dbReference type="ChEBI" id="CHEBI:76282"/>
        <dbReference type="ChEBI" id="CHEBI:76317"/>
    </reaction>
    <physiologicalReaction direction="left-to-right" evidence="25">
        <dbReference type="Rhea" id="RHEA:40588"/>
    </physiologicalReaction>
</comment>
<dbReference type="GeneTree" id="ENSGT00390000004207"/>
<comment type="similarity">
    <text evidence="3">Belongs to the C/M/P thioester hydrolase family.</text>
</comment>
<comment type="catalytic activity">
    <reaction evidence="28">
        <text>hexanedioyl-CoA + H2O = hexanedioate + CoA + H(+)</text>
        <dbReference type="Rhea" id="RHEA:40583"/>
        <dbReference type="ChEBI" id="CHEBI:15377"/>
        <dbReference type="ChEBI" id="CHEBI:15378"/>
        <dbReference type="ChEBI" id="CHEBI:17128"/>
        <dbReference type="ChEBI" id="CHEBI:57287"/>
        <dbReference type="ChEBI" id="CHEBI:76327"/>
    </reaction>
    <physiologicalReaction direction="left-to-right" evidence="28">
        <dbReference type="Rhea" id="RHEA:40584"/>
    </physiologicalReaction>
</comment>
<evidence type="ECO:0000256" key="31">
    <source>
        <dbReference type="ARBA" id="ARBA00051478"/>
    </source>
</evidence>
<comment type="catalytic activity">
    <reaction evidence="27">
        <text>chenodeoxycholoyl-CoA + H2O = chenodeoxycholate + CoA + H(+)</text>
        <dbReference type="Rhea" id="RHEA:31511"/>
        <dbReference type="ChEBI" id="CHEBI:15377"/>
        <dbReference type="ChEBI" id="CHEBI:15378"/>
        <dbReference type="ChEBI" id="CHEBI:36234"/>
        <dbReference type="ChEBI" id="CHEBI:57287"/>
        <dbReference type="ChEBI" id="CHEBI:62989"/>
        <dbReference type="EC" id="3.1.2.27"/>
    </reaction>
    <physiologicalReaction direction="left-to-right" evidence="27">
        <dbReference type="Rhea" id="RHEA:31512"/>
    </physiologicalReaction>
</comment>
<comment type="catalytic activity">
    <reaction evidence="13">
        <text>(9Z)-octadecenoyl-CoA + H2O = (9Z)-octadecenoate + CoA + H(+)</text>
        <dbReference type="Rhea" id="RHEA:40139"/>
        <dbReference type="ChEBI" id="CHEBI:15377"/>
        <dbReference type="ChEBI" id="CHEBI:15378"/>
        <dbReference type="ChEBI" id="CHEBI:30823"/>
        <dbReference type="ChEBI" id="CHEBI:57287"/>
        <dbReference type="ChEBI" id="CHEBI:57387"/>
    </reaction>
    <physiologicalReaction direction="left-to-right" evidence="13">
        <dbReference type="Rhea" id="RHEA:40140"/>
    </physiologicalReaction>
</comment>
<comment type="subunit">
    <text evidence="4">Homodimer.</text>
</comment>
<comment type="catalytic activity">
    <reaction evidence="40">
        <text>3alpha,7alpha,12alpha-trihydroxy-5beta-cholestan-26-oyl-CoA + H2O = 3alpha,7alpha,12alpha-trihydroxy-5beta-cholestan-26-oate + CoA + H(+)</text>
        <dbReference type="Rhea" id="RHEA:59936"/>
        <dbReference type="ChEBI" id="CHEBI:15377"/>
        <dbReference type="ChEBI" id="CHEBI:15378"/>
        <dbReference type="ChEBI" id="CHEBI:57287"/>
        <dbReference type="ChEBI" id="CHEBI:63001"/>
        <dbReference type="ChEBI" id="CHEBI:85674"/>
    </reaction>
    <physiologicalReaction direction="left-to-right" evidence="40">
        <dbReference type="Rhea" id="RHEA:59937"/>
    </physiologicalReaction>
</comment>
<evidence type="ECO:0000256" key="14">
    <source>
        <dbReference type="ARBA" id="ARBA00038848"/>
    </source>
</evidence>
<evidence type="ECO:0000259" key="55">
    <source>
        <dbReference type="Pfam" id="PF13622"/>
    </source>
</evidence>
<comment type="catalytic activity">
    <reaction evidence="22">
        <text>(9Z)-hexadecenoyl-CoA + H2O = (9Z)-hexadecenoate + CoA + H(+)</text>
        <dbReference type="Rhea" id="RHEA:40131"/>
        <dbReference type="ChEBI" id="CHEBI:15377"/>
        <dbReference type="ChEBI" id="CHEBI:15378"/>
        <dbReference type="ChEBI" id="CHEBI:32372"/>
        <dbReference type="ChEBI" id="CHEBI:57287"/>
        <dbReference type="ChEBI" id="CHEBI:61540"/>
    </reaction>
    <physiologicalReaction direction="left-to-right" evidence="22">
        <dbReference type="Rhea" id="RHEA:40132"/>
    </physiologicalReaction>
</comment>
<reference evidence="56" key="3">
    <citation type="submission" date="2025-09" db="UniProtKB">
        <authorList>
            <consortium name="Ensembl"/>
        </authorList>
    </citation>
    <scope>IDENTIFICATION</scope>
</reference>
<evidence type="ECO:0000256" key="32">
    <source>
        <dbReference type="ARBA" id="ARBA00051487"/>
    </source>
</evidence>
<dbReference type="PANTHER" id="PTHR11066">
    <property type="entry name" value="ACYL-COA THIOESTERASE"/>
    <property type="match status" value="1"/>
</dbReference>
<dbReference type="HOGENOM" id="CLU_061288_2_5_1"/>
<dbReference type="Pfam" id="PF02551">
    <property type="entry name" value="Acyl_CoA_thio"/>
    <property type="match status" value="1"/>
</dbReference>
<evidence type="ECO:0000256" key="1">
    <source>
        <dbReference type="ARBA" id="ARBA00000295"/>
    </source>
</evidence>
<comment type="catalytic activity">
    <reaction evidence="34">
        <text>2,6-dimethylheptanoyl-CoA + H2O = 2,6-dimethylheptanoate + CoA + H(+)</text>
        <dbReference type="Rhea" id="RHEA:59952"/>
        <dbReference type="ChEBI" id="CHEBI:15377"/>
        <dbReference type="ChEBI" id="CHEBI:15378"/>
        <dbReference type="ChEBI" id="CHEBI:57287"/>
        <dbReference type="ChEBI" id="CHEBI:84847"/>
        <dbReference type="ChEBI" id="CHEBI:143533"/>
    </reaction>
    <physiologicalReaction direction="left-to-right" evidence="34">
        <dbReference type="Rhea" id="RHEA:59953"/>
    </physiologicalReaction>
</comment>
<feature type="domain" description="Acyl-CoA thioesterase 2 C-terminal" evidence="54">
    <location>
        <begin position="199"/>
        <end position="301"/>
    </location>
</feature>
<dbReference type="GO" id="GO:0042759">
    <property type="term" value="P:long-chain fatty acid biosynthetic process"/>
    <property type="evidence" value="ECO:0007669"/>
    <property type="project" value="Ensembl"/>
</dbReference>
<dbReference type="GO" id="GO:0010561">
    <property type="term" value="P:negative regulation of glycoprotein biosynthetic process"/>
    <property type="evidence" value="ECO:0007669"/>
    <property type="project" value="Ensembl"/>
</dbReference>
<evidence type="ECO:0000256" key="53">
    <source>
        <dbReference type="SAM" id="MobiDB-lite"/>
    </source>
</evidence>
<dbReference type="EC" id="3.1.2.1" evidence="5"/>
<evidence type="ECO:0000256" key="45">
    <source>
        <dbReference type="ARBA" id="ARBA00066312"/>
    </source>
</evidence>
<comment type="catalytic activity">
    <reaction evidence="23">
        <text>decanedioyl-CoA + H2O = decanedioate + CoA + H(+)</text>
        <dbReference type="Rhea" id="RHEA:40591"/>
        <dbReference type="ChEBI" id="CHEBI:15377"/>
        <dbReference type="ChEBI" id="CHEBI:15378"/>
        <dbReference type="ChEBI" id="CHEBI:57287"/>
        <dbReference type="ChEBI" id="CHEBI:76283"/>
        <dbReference type="ChEBI" id="CHEBI:76316"/>
    </reaction>
    <physiologicalReaction direction="left-to-right" evidence="23">
        <dbReference type="Rhea" id="RHEA:40592"/>
    </physiologicalReaction>
</comment>
<sequence length="313" mass="34984">MASPGDSSGAGAGSGSEPPPSGDLRSVLITSVLNLEQLEVDLFRCAWTPEQRDRIVGQALVAAAHAVSRDEQVHSLHCYFVRTGNPKVPVLYEVERTRTGKSFSVRSVKAIQHGQPIFTCQASFQLSQGSPVQHQFTMPTVPPPEELLTQDELIQNCRNPNVAEGYRKRLTKIQAQDVPIDIKPVNPPDIFSSEPQEAKQLFWVRARGYIGETDMKVHCCVAAYISDYAFLGTALLPHRQYRIKFMVSLDHSMWFHAPFRADHWMLYECESPWAGGCRGLVQGRLWRRDGVLAVTCAQEGVIRVEQTPNQSKL</sequence>
<comment type="catalytic activity">
    <reaction evidence="19">
        <text>tetradecanoyl-CoA + H2O = tetradecanoate + CoA + H(+)</text>
        <dbReference type="Rhea" id="RHEA:40119"/>
        <dbReference type="ChEBI" id="CHEBI:15377"/>
        <dbReference type="ChEBI" id="CHEBI:15378"/>
        <dbReference type="ChEBI" id="CHEBI:30807"/>
        <dbReference type="ChEBI" id="CHEBI:57287"/>
        <dbReference type="ChEBI" id="CHEBI:57385"/>
    </reaction>
    <physiologicalReaction direction="left-to-right" evidence="19">
        <dbReference type="Rhea" id="RHEA:40120"/>
    </physiologicalReaction>
</comment>
<comment type="catalytic activity">
    <reaction evidence="36">
        <text>dodecanedioyl-CoA + H2O = dodecanedioate + CoA + H(+)</text>
        <dbReference type="Rhea" id="RHEA:40595"/>
        <dbReference type="ChEBI" id="CHEBI:15377"/>
        <dbReference type="ChEBI" id="CHEBI:15378"/>
        <dbReference type="ChEBI" id="CHEBI:57287"/>
        <dbReference type="ChEBI" id="CHEBI:76273"/>
        <dbReference type="ChEBI" id="CHEBI:76315"/>
    </reaction>
    <physiologicalReaction direction="left-to-right" evidence="36">
        <dbReference type="Rhea" id="RHEA:40596"/>
    </physiologicalReaction>
</comment>
<evidence type="ECO:0000256" key="4">
    <source>
        <dbReference type="ARBA" id="ARBA00011738"/>
    </source>
</evidence>
<comment type="catalytic activity">
    <reaction evidence="21">
        <text>acetoacetyl-CoA + H2O = acetoacetate + CoA + H(+)</text>
        <dbReference type="Rhea" id="RHEA:15673"/>
        <dbReference type="ChEBI" id="CHEBI:13705"/>
        <dbReference type="ChEBI" id="CHEBI:15377"/>
        <dbReference type="ChEBI" id="CHEBI:15378"/>
        <dbReference type="ChEBI" id="CHEBI:57286"/>
        <dbReference type="ChEBI" id="CHEBI:57287"/>
        <dbReference type="EC" id="3.1.2.11"/>
    </reaction>
    <physiologicalReaction direction="left-to-right" evidence="21">
        <dbReference type="Rhea" id="RHEA:15674"/>
    </physiologicalReaction>
</comment>
<evidence type="ECO:0000256" key="20">
    <source>
        <dbReference type="ARBA" id="ARBA00050199"/>
    </source>
</evidence>
<comment type="catalytic activity">
    <reaction evidence="35">
        <text>(9Z,12Z)-octadecadienoyl-CoA + H2O = (9Z,12Z)-octadecadienoate + CoA + H(+)</text>
        <dbReference type="Rhea" id="RHEA:40143"/>
        <dbReference type="ChEBI" id="CHEBI:15377"/>
        <dbReference type="ChEBI" id="CHEBI:15378"/>
        <dbReference type="ChEBI" id="CHEBI:30245"/>
        <dbReference type="ChEBI" id="CHEBI:57287"/>
        <dbReference type="ChEBI" id="CHEBI:57383"/>
    </reaction>
    <physiologicalReaction direction="left-to-right" evidence="35">
        <dbReference type="Rhea" id="RHEA:40144"/>
    </physiologicalReaction>
</comment>
<dbReference type="Pfam" id="PF13622">
    <property type="entry name" value="4HBT_3"/>
    <property type="match status" value="1"/>
</dbReference>
<dbReference type="InterPro" id="IPR003703">
    <property type="entry name" value="Acyl_CoA_thio"/>
</dbReference>
<keyword evidence="7" id="KW-0962">Peroxisome biogenesis</keyword>
<evidence type="ECO:0000256" key="38">
    <source>
        <dbReference type="ARBA" id="ARBA00052089"/>
    </source>
</evidence>
<evidence type="ECO:0000313" key="57">
    <source>
        <dbReference type="Proteomes" id="UP000016665"/>
    </source>
</evidence>
<evidence type="ECO:0000256" key="33">
    <source>
        <dbReference type="ARBA" id="ARBA00051522"/>
    </source>
</evidence>
<dbReference type="GO" id="GO:0003986">
    <property type="term" value="F:acetyl-CoA hydrolase activity"/>
    <property type="evidence" value="ECO:0007669"/>
    <property type="project" value="UniProtKB-EC"/>
</dbReference>
<evidence type="ECO:0000256" key="2">
    <source>
        <dbReference type="ARBA" id="ARBA00004253"/>
    </source>
</evidence>
<reference evidence="56 57" key="1">
    <citation type="journal article" date="2012" name="Nature">
        <title>The genomic landscape of species divergence in Ficedula flycatchers.</title>
        <authorList>
            <person name="Ellegren H."/>
            <person name="Smeds L."/>
            <person name="Burri R."/>
            <person name="Olason P.I."/>
            <person name="Backstrom N."/>
            <person name="Kawakami T."/>
            <person name="Kunstner A."/>
            <person name="Makinen H."/>
            <person name="Nadachowska-Brzyska K."/>
            <person name="Qvarnstrom A."/>
            <person name="Uebbing S."/>
            <person name="Wolf J.B."/>
        </authorList>
    </citation>
    <scope>NUCLEOTIDE SEQUENCE [LARGE SCALE GENOMIC DNA]</scope>
</reference>
<comment type="catalytic activity">
    <reaction evidence="15">
        <text>octanoyl-CoA + H2O = octanoate + CoA + H(+)</text>
        <dbReference type="Rhea" id="RHEA:30143"/>
        <dbReference type="ChEBI" id="CHEBI:15377"/>
        <dbReference type="ChEBI" id="CHEBI:15378"/>
        <dbReference type="ChEBI" id="CHEBI:25646"/>
        <dbReference type="ChEBI" id="CHEBI:57287"/>
        <dbReference type="ChEBI" id="CHEBI:57386"/>
    </reaction>
    <physiologicalReaction direction="left-to-right" evidence="15">
        <dbReference type="Rhea" id="RHEA:30144"/>
    </physiologicalReaction>
</comment>
<evidence type="ECO:0000256" key="5">
    <source>
        <dbReference type="ARBA" id="ARBA00011920"/>
    </source>
</evidence>
<evidence type="ECO:0000256" key="34">
    <source>
        <dbReference type="ARBA" id="ARBA00051584"/>
    </source>
</evidence>
<dbReference type="InterPro" id="IPR049449">
    <property type="entry name" value="TesB_ACOT8-like_N"/>
</dbReference>
<comment type="catalytic activity">
    <reaction evidence="24">
        <text>(9Z)-tetradecenoyl-CoA + H2O = (9Z)-tetradecenoate + CoA + H(+)</text>
        <dbReference type="Rhea" id="RHEA:40135"/>
        <dbReference type="ChEBI" id="CHEBI:15377"/>
        <dbReference type="ChEBI" id="CHEBI:15378"/>
        <dbReference type="ChEBI" id="CHEBI:32370"/>
        <dbReference type="ChEBI" id="CHEBI:57287"/>
        <dbReference type="ChEBI" id="CHEBI:65060"/>
    </reaction>
    <physiologicalReaction direction="left-to-right" evidence="24">
        <dbReference type="Rhea" id="RHEA:40136"/>
    </physiologicalReaction>
</comment>
<evidence type="ECO:0000256" key="29">
    <source>
        <dbReference type="ARBA" id="ARBA00051360"/>
    </source>
</evidence>
<keyword evidence="57" id="KW-1185">Reference proteome</keyword>
<dbReference type="PANTHER" id="PTHR11066:SF34">
    <property type="entry name" value="ACYL-COENZYME A THIOESTERASE 8"/>
    <property type="match status" value="1"/>
</dbReference>
<evidence type="ECO:0000256" key="44">
    <source>
        <dbReference type="ARBA" id="ARBA00057463"/>
    </source>
</evidence>
<dbReference type="SUPFAM" id="SSF54637">
    <property type="entry name" value="Thioesterase/thiol ester dehydrase-isomerase"/>
    <property type="match status" value="2"/>
</dbReference>
<dbReference type="GO" id="GO:0006637">
    <property type="term" value="P:acyl-CoA metabolic process"/>
    <property type="evidence" value="ECO:0007669"/>
    <property type="project" value="Ensembl"/>
</dbReference>
<evidence type="ECO:0000256" key="46">
    <source>
        <dbReference type="ARBA" id="ARBA00066314"/>
    </source>
</evidence>
<dbReference type="GO" id="GO:0005782">
    <property type="term" value="C:peroxisomal matrix"/>
    <property type="evidence" value="ECO:0007669"/>
    <property type="project" value="UniProtKB-SubCell"/>
</dbReference>
<evidence type="ECO:0000256" key="21">
    <source>
        <dbReference type="ARBA" id="ARBA00050280"/>
    </source>
</evidence>
<evidence type="ECO:0000256" key="22">
    <source>
        <dbReference type="ARBA" id="ARBA00050352"/>
    </source>
</evidence>
<comment type="catalytic activity">
    <reaction evidence="17">
        <text>decanoyl-CoA + H2O = decanoate + CoA + H(+)</text>
        <dbReference type="Rhea" id="RHEA:40059"/>
        <dbReference type="ChEBI" id="CHEBI:15377"/>
        <dbReference type="ChEBI" id="CHEBI:15378"/>
        <dbReference type="ChEBI" id="CHEBI:27689"/>
        <dbReference type="ChEBI" id="CHEBI:57287"/>
        <dbReference type="ChEBI" id="CHEBI:61430"/>
    </reaction>
    <physiologicalReaction direction="left-to-right" evidence="17">
        <dbReference type="Rhea" id="RHEA:40060"/>
    </physiologicalReaction>
</comment>
<evidence type="ECO:0000256" key="42">
    <source>
        <dbReference type="ARBA" id="ARBA00052821"/>
    </source>
</evidence>
<comment type="catalytic activity">
    <reaction evidence="1">
        <text>butanoyl-CoA + H2O = butanoate + CoA + H(+)</text>
        <dbReference type="Rhea" id="RHEA:40111"/>
        <dbReference type="ChEBI" id="CHEBI:15377"/>
        <dbReference type="ChEBI" id="CHEBI:15378"/>
        <dbReference type="ChEBI" id="CHEBI:17968"/>
        <dbReference type="ChEBI" id="CHEBI:57287"/>
        <dbReference type="ChEBI" id="CHEBI:57371"/>
    </reaction>
    <physiologicalReaction direction="left-to-right" evidence="1">
        <dbReference type="Rhea" id="RHEA:40112"/>
    </physiologicalReaction>
</comment>
<name>U3JPQ2_FICAL</name>
<comment type="catalytic activity">
    <reaction evidence="38">
        <text>malonyl-CoA + H2O = malonate + CoA + H(+)</text>
        <dbReference type="Rhea" id="RHEA:40219"/>
        <dbReference type="ChEBI" id="CHEBI:15377"/>
        <dbReference type="ChEBI" id="CHEBI:15378"/>
        <dbReference type="ChEBI" id="CHEBI:15792"/>
        <dbReference type="ChEBI" id="CHEBI:57287"/>
        <dbReference type="ChEBI" id="CHEBI:57384"/>
    </reaction>
    <physiologicalReaction direction="left-to-right" evidence="38">
        <dbReference type="Rhea" id="RHEA:40220"/>
    </physiologicalReaction>
</comment>
<dbReference type="EC" id="3.1.2.3" evidence="46"/>
<dbReference type="GO" id="GO:0052816">
    <property type="term" value="F:long-chain fatty acyl-CoA hydrolase activity"/>
    <property type="evidence" value="ECO:0007669"/>
    <property type="project" value="Ensembl"/>
</dbReference>
<evidence type="ECO:0000256" key="15">
    <source>
        <dbReference type="ARBA" id="ARBA00047588"/>
    </source>
</evidence>
<dbReference type="EC" id="3.1.2.2" evidence="14"/>
<evidence type="ECO:0000259" key="54">
    <source>
        <dbReference type="Pfam" id="PF02551"/>
    </source>
</evidence>
<evidence type="ECO:0000256" key="6">
    <source>
        <dbReference type="ARBA" id="ARBA00022487"/>
    </source>
</evidence>
<evidence type="ECO:0000256" key="50">
    <source>
        <dbReference type="ARBA" id="ARBA00081170"/>
    </source>
</evidence>
<evidence type="ECO:0000256" key="8">
    <source>
        <dbReference type="ARBA" id="ARBA00022801"/>
    </source>
</evidence>
<comment type="catalytic activity">
    <reaction evidence="20">
        <text>hexanoyl-CoA + H2O = hexanoate + CoA + H(+)</text>
        <dbReference type="Rhea" id="RHEA:40115"/>
        <dbReference type="ChEBI" id="CHEBI:15377"/>
        <dbReference type="ChEBI" id="CHEBI:15378"/>
        <dbReference type="ChEBI" id="CHEBI:17120"/>
        <dbReference type="ChEBI" id="CHEBI:57287"/>
        <dbReference type="ChEBI" id="CHEBI:62620"/>
    </reaction>
    <physiologicalReaction direction="left-to-right" evidence="20">
        <dbReference type="Rhea" id="RHEA:40116"/>
    </physiologicalReaction>
</comment>
<evidence type="ECO:0000256" key="49">
    <source>
        <dbReference type="ARBA" id="ARBA00068564"/>
    </source>
</evidence>
<dbReference type="Gene3D" id="2.40.160.210">
    <property type="entry name" value="Acyl-CoA thioesterase, double hotdog domain"/>
    <property type="match status" value="1"/>
</dbReference>
<evidence type="ECO:0000256" key="26">
    <source>
        <dbReference type="ARBA" id="ARBA00051162"/>
    </source>
</evidence>
<evidence type="ECO:0000256" key="9">
    <source>
        <dbReference type="ARBA" id="ARBA00022832"/>
    </source>
</evidence>